<dbReference type="Proteomes" id="UP000670092">
    <property type="component" value="Unassembled WGS sequence"/>
</dbReference>
<sequence length="112" mass="13009">MFLFDMTVSIFTTSGIFEACFHILSHRINHSISKNTTPCKALKSTSGFQQQLPIIEKNVNFSSGKGNIFRRILRFRGTDVLKLIRLMFIWRPPGYSQNFFDVFLSVFRILVQ</sequence>
<evidence type="ECO:0000313" key="2">
    <source>
        <dbReference type="Proteomes" id="UP000670092"/>
    </source>
</evidence>
<dbReference type="VEuPathDB" id="FungiDB:I7I52_07196"/>
<dbReference type="EMBL" id="JAEVHI010000003">
    <property type="protein sequence ID" value="KAG5296483.1"/>
    <property type="molecule type" value="Genomic_DNA"/>
</dbReference>
<dbReference type="AlphaFoldDB" id="A0A8H7YUF8"/>
<accession>A0A8H7YUF8</accession>
<evidence type="ECO:0000313" key="1">
    <source>
        <dbReference type="EMBL" id="KAG5296483.1"/>
    </source>
</evidence>
<reference evidence="1 2" key="1">
    <citation type="submission" date="2021-01" db="EMBL/GenBank/DDBJ databases">
        <title>Chromosome-level genome assembly of a human fungal pathogen reveals clustering of transcriptionally co-regulated genes.</title>
        <authorList>
            <person name="Voorhies M."/>
            <person name="Cohen S."/>
            <person name="Shea T.P."/>
            <person name="Petrus S."/>
            <person name="Munoz J.F."/>
            <person name="Poplawski S."/>
            <person name="Goldman W.E."/>
            <person name="Michael T."/>
            <person name="Cuomo C.A."/>
            <person name="Sil A."/>
            <person name="Beyhan S."/>
        </authorList>
    </citation>
    <scope>NUCLEOTIDE SEQUENCE [LARGE SCALE GENOMIC DNA]</scope>
    <source>
        <strain evidence="1 2">G184AR</strain>
    </source>
</reference>
<comment type="caution">
    <text evidence="1">The sequence shown here is derived from an EMBL/GenBank/DDBJ whole genome shotgun (WGS) entry which is preliminary data.</text>
</comment>
<protein>
    <submittedName>
        <fullName evidence="1">Uncharacterized protein</fullName>
    </submittedName>
</protein>
<organism evidence="1 2">
    <name type="scientific">Ajellomyces capsulatus</name>
    <name type="common">Darling's disease fungus</name>
    <name type="synonym">Histoplasma capsulatum</name>
    <dbReference type="NCBI Taxonomy" id="5037"/>
    <lineage>
        <taxon>Eukaryota</taxon>
        <taxon>Fungi</taxon>
        <taxon>Dikarya</taxon>
        <taxon>Ascomycota</taxon>
        <taxon>Pezizomycotina</taxon>
        <taxon>Eurotiomycetes</taxon>
        <taxon>Eurotiomycetidae</taxon>
        <taxon>Onygenales</taxon>
        <taxon>Ajellomycetaceae</taxon>
        <taxon>Histoplasma</taxon>
    </lineage>
</organism>
<gene>
    <name evidence="1" type="ORF">I7I52_07196</name>
</gene>
<proteinExistence type="predicted"/>
<name>A0A8H7YUF8_AJECA</name>